<protein>
    <recommendedName>
        <fullName evidence="4">phosphoglycerate mutase (2,3-diphosphoglycerate-independent)</fullName>
        <ecNumber evidence="4">5.4.2.12</ecNumber>
    </recommendedName>
</protein>
<dbReference type="Gene3D" id="3.40.720.10">
    <property type="entry name" value="Alkaline Phosphatase, subunit A"/>
    <property type="match status" value="3"/>
</dbReference>
<name>A0AAF5Q7G6_WUCBA</name>
<dbReference type="Pfam" id="PF06415">
    <property type="entry name" value="iPGM_N"/>
    <property type="match status" value="1"/>
</dbReference>
<accession>A0AAF5Q7G6</accession>
<comment type="cofactor">
    <cofactor evidence="1">
        <name>Mn(2+)</name>
        <dbReference type="ChEBI" id="CHEBI:29035"/>
    </cofactor>
</comment>
<dbReference type="EC" id="5.4.2.12" evidence="4"/>
<dbReference type="InterPro" id="IPR005995">
    <property type="entry name" value="Pgm_bpd_ind"/>
</dbReference>
<evidence type="ECO:0000313" key="12">
    <source>
        <dbReference type="WBParaSite" id="mrna-Wban_10960"/>
    </source>
</evidence>
<comment type="pathway">
    <text evidence="2">Carbohydrate degradation; glycolysis; pyruvate from D-glyceraldehyde 3-phosphate: step 3/5.</text>
</comment>
<sequence>MTKAKNQVYLVVIDGNAILNAKTLVMDDLCAMNSHPIQAHSLHIGLPEGFKKILQILWADIVRINLAVKNKTLMENKHLKEAGECAIKENSCMDLCGLLYIQFFGDGNDTSPTNGVCSLNFLQIIIRNFLQQLIDFVNKEQYGEISTVVGRYYAMDRNKQWERIRIVGEKATIDKAIDVIKGRYAKDETDEFLKPIILSDEGRTKDGDTLIFFDYRADRMREITELIGMTQYKAEFTFPALFPSASHKSAEWLSVNGLTQFHCARSHFLETEKYAQVTFFNGGVEKQFANEERCLVVSPKVATYDLEPPVTIAYQKHPFVMCNFAPPDMVGILEENDYILMITADHGNAEKMMTPDGSKHTAHTCNLVPFTCSSMKYKFMNKLPDREMALCDVANMD</sequence>
<evidence type="ECO:0000313" key="11">
    <source>
        <dbReference type="Proteomes" id="UP000093561"/>
    </source>
</evidence>
<keyword evidence="7" id="KW-0464">Manganese</keyword>
<evidence type="ECO:0000256" key="2">
    <source>
        <dbReference type="ARBA" id="ARBA00004798"/>
    </source>
</evidence>
<evidence type="ECO:0000259" key="9">
    <source>
        <dbReference type="Pfam" id="PF01676"/>
    </source>
</evidence>
<dbReference type="Pfam" id="PF01676">
    <property type="entry name" value="Metalloenzyme"/>
    <property type="match status" value="2"/>
</dbReference>
<proteinExistence type="inferred from homology"/>
<evidence type="ECO:0000256" key="8">
    <source>
        <dbReference type="ARBA" id="ARBA00023235"/>
    </source>
</evidence>
<evidence type="ECO:0000256" key="1">
    <source>
        <dbReference type="ARBA" id="ARBA00001936"/>
    </source>
</evidence>
<dbReference type="Gene3D" id="3.40.1450.10">
    <property type="entry name" value="BPG-independent phosphoglycerate mutase, domain B"/>
    <property type="match status" value="3"/>
</dbReference>
<evidence type="ECO:0000256" key="5">
    <source>
        <dbReference type="ARBA" id="ARBA00022723"/>
    </source>
</evidence>
<dbReference type="Proteomes" id="UP000093561">
    <property type="component" value="Unassembled WGS sequence"/>
</dbReference>
<organism evidence="11 12">
    <name type="scientific">Wuchereria bancrofti</name>
    <dbReference type="NCBI Taxonomy" id="6293"/>
    <lineage>
        <taxon>Eukaryota</taxon>
        <taxon>Metazoa</taxon>
        <taxon>Ecdysozoa</taxon>
        <taxon>Nematoda</taxon>
        <taxon>Chromadorea</taxon>
        <taxon>Rhabditida</taxon>
        <taxon>Spirurina</taxon>
        <taxon>Spiruromorpha</taxon>
        <taxon>Filarioidea</taxon>
        <taxon>Onchocercidae</taxon>
        <taxon>Wuchereria</taxon>
    </lineage>
</organism>
<dbReference type="InterPro" id="IPR011258">
    <property type="entry name" value="BPG-indep_PGM_N"/>
</dbReference>
<evidence type="ECO:0000256" key="7">
    <source>
        <dbReference type="ARBA" id="ARBA00023211"/>
    </source>
</evidence>
<reference evidence="12" key="3">
    <citation type="submission" date="2024-02" db="UniProtKB">
        <authorList>
            <consortium name="WormBaseParasite"/>
        </authorList>
    </citation>
    <scope>IDENTIFICATION</scope>
    <source>
        <strain evidence="12">pt0022</strain>
    </source>
</reference>
<reference evidence="11" key="2">
    <citation type="journal article" date="2016" name="Mol. Ecol.">
        <title>Population genomics of the filarial nematode parasite Wuchereria bancrofti from mosquitoes.</title>
        <authorList>
            <person name="Small S.T."/>
            <person name="Reimer L.J."/>
            <person name="Tisch D.J."/>
            <person name="King C.L."/>
            <person name="Christensen B.M."/>
            <person name="Siba P.M."/>
            <person name="Kazura J.W."/>
            <person name="Serre D."/>
            <person name="Zimmerman P.A."/>
        </authorList>
    </citation>
    <scope>NUCLEOTIDE SEQUENCE</scope>
    <source>
        <strain evidence="11">pt0022</strain>
    </source>
</reference>
<dbReference type="PANTHER" id="PTHR31637">
    <property type="entry name" value="2,3-BISPHOSPHOGLYCERATE-INDEPENDENT PHOSPHOGLYCERATE MUTASE"/>
    <property type="match status" value="1"/>
</dbReference>
<keyword evidence="6" id="KW-0324">Glycolysis</keyword>
<evidence type="ECO:0000256" key="3">
    <source>
        <dbReference type="ARBA" id="ARBA00008819"/>
    </source>
</evidence>
<reference evidence="11" key="1">
    <citation type="submission" date="2015-03" db="EMBL/GenBank/DDBJ databases">
        <title>Wuchereria bancrofti Genome Sequencing Papua New Guinea Strain.</title>
        <authorList>
            <person name="Small S.T."/>
            <person name="Serre D."/>
            <person name="Zimmerman P.A."/>
        </authorList>
    </citation>
    <scope>NUCLEOTIDE SEQUENCE [LARGE SCALE GENOMIC DNA]</scope>
    <source>
        <strain evidence="11">pt0022</strain>
    </source>
</reference>
<keyword evidence="5" id="KW-0479">Metal-binding</keyword>
<evidence type="ECO:0000256" key="4">
    <source>
        <dbReference type="ARBA" id="ARBA00012026"/>
    </source>
</evidence>
<dbReference type="GO" id="GO:0006096">
    <property type="term" value="P:glycolytic process"/>
    <property type="evidence" value="ECO:0007669"/>
    <property type="project" value="UniProtKB-KW"/>
</dbReference>
<dbReference type="GO" id="GO:0004619">
    <property type="term" value="F:phosphoglycerate mutase activity"/>
    <property type="evidence" value="ECO:0007669"/>
    <property type="project" value="UniProtKB-EC"/>
</dbReference>
<keyword evidence="8" id="KW-0413">Isomerase</keyword>
<dbReference type="PANTHER" id="PTHR31637:SF0">
    <property type="entry name" value="2,3-BISPHOSPHOGLYCERATE-INDEPENDENT PHOSPHOGLYCERATE MUTASE"/>
    <property type="match status" value="1"/>
</dbReference>
<feature type="domain" description="Metalloenzyme" evidence="9">
    <location>
        <begin position="14"/>
        <end position="331"/>
    </location>
</feature>
<dbReference type="SUPFAM" id="SSF64158">
    <property type="entry name" value="2,3-Bisphosphoglycerate-independent phosphoglycerate mutase, substrate-binding domain"/>
    <property type="match status" value="1"/>
</dbReference>
<dbReference type="InterPro" id="IPR017850">
    <property type="entry name" value="Alkaline_phosphatase_core_sf"/>
</dbReference>
<dbReference type="WBParaSite" id="mrna-Wban_10960">
    <property type="protein sequence ID" value="mrna-Wban_10960"/>
    <property type="gene ID" value="Wban_10960"/>
</dbReference>
<dbReference type="SUPFAM" id="SSF53649">
    <property type="entry name" value="Alkaline phosphatase-like"/>
    <property type="match status" value="1"/>
</dbReference>
<dbReference type="GO" id="GO:0005737">
    <property type="term" value="C:cytoplasm"/>
    <property type="evidence" value="ECO:0007669"/>
    <property type="project" value="InterPro"/>
</dbReference>
<dbReference type="GO" id="GO:0006007">
    <property type="term" value="P:glucose catabolic process"/>
    <property type="evidence" value="ECO:0007669"/>
    <property type="project" value="InterPro"/>
</dbReference>
<dbReference type="InterPro" id="IPR006124">
    <property type="entry name" value="Metalloenzyme"/>
</dbReference>
<comment type="similarity">
    <text evidence="3">Belongs to the BPG-independent phosphoglycerate mutase family.</text>
</comment>
<dbReference type="GO" id="GO:0030145">
    <property type="term" value="F:manganese ion binding"/>
    <property type="evidence" value="ECO:0007669"/>
    <property type="project" value="InterPro"/>
</dbReference>
<dbReference type="InterPro" id="IPR036646">
    <property type="entry name" value="PGAM_B_sf"/>
</dbReference>
<evidence type="ECO:0000256" key="6">
    <source>
        <dbReference type="ARBA" id="ARBA00023152"/>
    </source>
</evidence>
<feature type="domain" description="Metalloenzyme" evidence="9">
    <location>
        <begin position="333"/>
        <end position="395"/>
    </location>
</feature>
<feature type="domain" description="BPG-independent PGAM N-terminal" evidence="10">
    <location>
        <begin position="100"/>
        <end position="235"/>
    </location>
</feature>
<evidence type="ECO:0000259" key="10">
    <source>
        <dbReference type="Pfam" id="PF06415"/>
    </source>
</evidence>
<dbReference type="AlphaFoldDB" id="A0AAF5Q7G6"/>